<dbReference type="InterPro" id="IPR020023">
    <property type="entry name" value="PseG"/>
</dbReference>
<keyword evidence="4" id="KW-0378">Hydrolase</keyword>
<dbReference type="GO" id="GO:0016787">
    <property type="term" value="F:hydrolase activity"/>
    <property type="evidence" value="ECO:0007669"/>
    <property type="project" value="UniProtKB-KW"/>
</dbReference>
<feature type="domain" description="Glycosyl transferase family 28 C-terminal" evidence="3">
    <location>
        <begin position="187"/>
        <end position="331"/>
    </location>
</feature>
<evidence type="ECO:0000313" key="5">
    <source>
        <dbReference type="Proteomes" id="UP000095255"/>
    </source>
</evidence>
<sequence length="361" mass="41214">MGTRTILIRADASVNIGTGHIMRCLTLAEQIRSMTQNVEICFICQRLEGNLITYIQNQYNIPVLEVHGDDNPEQLIHKIIKNYSAVDLLIVDHYQLDSIWHKKMRDIAKNILVIDDLSNRELECDALLDQNYNENMFNRYKHFVPEHCRLFIGPKHLLLRNEFLETKAKARLVGQTKEILNLTKILIFYGGSDPTNETEKALEALMLLKWQSFKIKVIVGITNPKSHDIKSFCKSHNIEVLQNVSNMAEILMDIDIVLGSGGVSMWERCYLGIPTITTIVAENQRQTTIAASAFGAVWNAGWHEEVQVDNLVELIQTAVSQPEELHRMAKLSFELMQLGTEGKLLEWINEVVTYEGNTHSK</sequence>
<feature type="binding site" evidence="2">
    <location>
        <position position="160"/>
    </location>
    <ligand>
        <name>substrate</name>
    </ligand>
</feature>
<proteinExistence type="predicted"/>
<dbReference type="STRING" id="1390249.BHU72_00320"/>
<dbReference type="EMBL" id="MJAT01000001">
    <property type="protein sequence ID" value="OEH86754.1"/>
    <property type="molecule type" value="Genomic_DNA"/>
</dbReference>
<comment type="caution">
    <text evidence="4">The sequence shown here is derived from an EMBL/GenBank/DDBJ whole genome shotgun (WGS) entry which is preliminary data.</text>
</comment>
<feature type="binding site" evidence="2">
    <location>
        <position position="267"/>
    </location>
    <ligand>
        <name>substrate</name>
    </ligand>
</feature>
<protein>
    <submittedName>
        <fullName evidence="4">UDP-2,4-diacetamido-2,4, 6-trideoxy-beta-L-altropyranose hydrolase</fullName>
    </submittedName>
</protein>
<dbReference type="OrthoDB" id="9805604at2"/>
<feature type="active site" description="Proton acceptor" evidence="1">
    <location>
        <position position="20"/>
    </location>
</feature>
<dbReference type="Pfam" id="PF04101">
    <property type="entry name" value="Glyco_tran_28_C"/>
    <property type="match status" value="1"/>
</dbReference>
<dbReference type="AlphaFoldDB" id="A0A1E5L9P9"/>
<evidence type="ECO:0000259" key="3">
    <source>
        <dbReference type="Pfam" id="PF04101"/>
    </source>
</evidence>
<dbReference type="SUPFAM" id="SSF53756">
    <property type="entry name" value="UDP-Glycosyltransferase/glycogen phosphorylase"/>
    <property type="match status" value="1"/>
</dbReference>
<reference evidence="4 5" key="1">
    <citation type="submission" date="2016-09" db="EMBL/GenBank/DDBJ databases">
        <title>Desulfuribacillus arsenicus sp. nov., an obligately anaerobic, dissimilatory arsenic- and antimonate-reducing bacterium isolated from anoxic sediments.</title>
        <authorList>
            <person name="Abin C.A."/>
            <person name="Hollibaugh J.T."/>
        </authorList>
    </citation>
    <scope>NUCLEOTIDE SEQUENCE [LARGE SCALE GENOMIC DNA]</scope>
    <source>
        <strain evidence="4 5">MLFW-2</strain>
    </source>
</reference>
<accession>A0A1E5L9P9</accession>
<dbReference type="PANTHER" id="PTHR21015">
    <property type="entry name" value="UDP-N-ACETYLGLUCOSAMINE--N-ACETYLMURAMYL-(PENTAPEPTIDE) PYROPHOSPHORYL-UNDECAPRENOL N-ACETYLGLUCOSAMINE TRANSFERASE 1"/>
    <property type="match status" value="1"/>
</dbReference>
<gene>
    <name evidence="4" type="ORF">BHU72_00320</name>
</gene>
<evidence type="ECO:0000256" key="1">
    <source>
        <dbReference type="PIRSR" id="PIRSR620023-1"/>
    </source>
</evidence>
<evidence type="ECO:0000256" key="2">
    <source>
        <dbReference type="PIRSR" id="PIRSR620023-2"/>
    </source>
</evidence>
<dbReference type="PANTHER" id="PTHR21015:SF22">
    <property type="entry name" value="GLYCOSYLTRANSFERASE"/>
    <property type="match status" value="1"/>
</dbReference>
<name>A0A1E5L9P9_9FIRM</name>
<dbReference type="Gene3D" id="3.40.50.11190">
    <property type="match status" value="1"/>
</dbReference>
<dbReference type="Gene3D" id="3.40.50.2000">
    <property type="entry name" value="Glycogen Phosphorylase B"/>
    <property type="match status" value="1"/>
</dbReference>
<keyword evidence="5" id="KW-1185">Reference proteome</keyword>
<organism evidence="4 5">
    <name type="scientific">Desulfuribacillus stibiiarsenatis</name>
    <dbReference type="NCBI Taxonomy" id="1390249"/>
    <lineage>
        <taxon>Bacteria</taxon>
        <taxon>Bacillati</taxon>
        <taxon>Bacillota</taxon>
        <taxon>Desulfuribacillia</taxon>
        <taxon>Desulfuribacillales</taxon>
        <taxon>Desulfuribacillaceae</taxon>
        <taxon>Desulfuribacillus</taxon>
    </lineage>
</organism>
<dbReference type="GO" id="GO:0016758">
    <property type="term" value="F:hexosyltransferase activity"/>
    <property type="evidence" value="ECO:0007669"/>
    <property type="project" value="InterPro"/>
</dbReference>
<dbReference type="Proteomes" id="UP000095255">
    <property type="component" value="Unassembled WGS sequence"/>
</dbReference>
<dbReference type="RefSeq" id="WP_069700631.1">
    <property type="nucleotide sequence ID" value="NZ_MJAT01000001.1"/>
</dbReference>
<dbReference type="InterPro" id="IPR007235">
    <property type="entry name" value="Glyco_trans_28_C"/>
</dbReference>
<dbReference type="NCBIfam" id="TIGR03590">
    <property type="entry name" value="PseG"/>
    <property type="match status" value="1"/>
</dbReference>
<evidence type="ECO:0000313" key="4">
    <source>
        <dbReference type="EMBL" id="OEH86754.1"/>
    </source>
</evidence>